<comment type="caution">
    <text evidence="1">The sequence shown here is derived from an EMBL/GenBank/DDBJ whole genome shotgun (WGS) entry which is preliminary data.</text>
</comment>
<dbReference type="EMBL" id="JAIVGD010000013">
    <property type="protein sequence ID" value="KAH0761521.1"/>
    <property type="molecule type" value="Genomic_DNA"/>
</dbReference>
<name>A0ABQ7VBZ2_SOLTU</name>
<sequence>MMTPFSTLYGEQPDYNSLKGKYRLIVHKLLVEMLLLDDESVIDPSVEGSYGDHEEYVKVMIHTETQGKRTTHVICCSQQQEDLQGTKYY</sequence>
<evidence type="ECO:0000313" key="2">
    <source>
        <dbReference type="Proteomes" id="UP000826656"/>
    </source>
</evidence>
<accession>A0ABQ7VBZ2</accession>
<evidence type="ECO:0000313" key="1">
    <source>
        <dbReference type="EMBL" id="KAH0761521.1"/>
    </source>
</evidence>
<organism evidence="1 2">
    <name type="scientific">Solanum tuberosum</name>
    <name type="common">Potato</name>
    <dbReference type="NCBI Taxonomy" id="4113"/>
    <lineage>
        <taxon>Eukaryota</taxon>
        <taxon>Viridiplantae</taxon>
        <taxon>Streptophyta</taxon>
        <taxon>Embryophyta</taxon>
        <taxon>Tracheophyta</taxon>
        <taxon>Spermatophyta</taxon>
        <taxon>Magnoliopsida</taxon>
        <taxon>eudicotyledons</taxon>
        <taxon>Gunneridae</taxon>
        <taxon>Pentapetalae</taxon>
        <taxon>asterids</taxon>
        <taxon>lamiids</taxon>
        <taxon>Solanales</taxon>
        <taxon>Solanaceae</taxon>
        <taxon>Solanoideae</taxon>
        <taxon>Solaneae</taxon>
        <taxon>Solanum</taxon>
    </lineage>
</organism>
<reference evidence="1 2" key="1">
    <citation type="journal article" date="2021" name="bioRxiv">
        <title>Chromosome-scale and haplotype-resolved genome assembly of a tetraploid potato cultivar.</title>
        <authorList>
            <person name="Sun H."/>
            <person name="Jiao W.-B."/>
            <person name="Krause K."/>
            <person name="Campoy J.A."/>
            <person name="Goel M."/>
            <person name="Folz-Donahue K."/>
            <person name="Kukat C."/>
            <person name="Huettel B."/>
            <person name="Schneeberger K."/>
        </authorList>
    </citation>
    <scope>NUCLEOTIDE SEQUENCE [LARGE SCALE GENOMIC DNA]</scope>
    <source>
        <strain evidence="1">SolTubOtavaFocal</strain>
        <tissue evidence="1">Leaves</tissue>
    </source>
</reference>
<proteinExistence type="predicted"/>
<gene>
    <name evidence="1" type="ORF">KY290_017594</name>
</gene>
<dbReference type="Proteomes" id="UP000826656">
    <property type="component" value="Unassembled WGS sequence"/>
</dbReference>
<protein>
    <submittedName>
        <fullName evidence="1">Uncharacterized protein</fullName>
    </submittedName>
</protein>
<keyword evidence="2" id="KW-1185">Reference proteome</keyword>